<sequence>MAESERDLDQILEEVANQVKAEELIGRLDLESQVKARIVNPGNCLMVHRNAACSDIVLDTDSMAITNRAKAEELKGRPEFLRLWMSKQLAGEKASLAIRTAKAKDVEAIAASVKQKQKEVDAKLNESIASRAELEERLEEIERGGPWLVLTPLSIGFIIAKRQQNVFSRTSIYRPHKGQRTAERLPTSDDEIKTADEEDMSHSRGRLIEQPGMRDVSLLLVSERQCFGVD</sequence>
<name>A0ACC3S522_9PEZI</name>
<reference evidence="1" key="1">
    <citation type="submission" date="2024-02" db="EMBL/GenBank/DDBJ databases">
        <title>Metagenome Assembled Genome of Zalaria obscura JY119.</title>
        <authorList>
            <person name="Vighnesh L."/>
            <person name="Jagadeeshwari U."/>
            <person name="Venkata Ramana C."/>
            <person name="Sasikala C."/>
        </authorList>
    </citation>
    <scope>NUCLEOTIDE SEQUENCE</scope>
    <source>
        <strain evidence="1">JY119</strain>
    </source>
</reference>
<evidence type="ECO:0000313" key="2">
    <source>
        <dbReference type="Proteomes" id="UP001320706"/>
    </source>
</evidence>
<comment type="caution">
    <text evidence="1">The sequence shown here is derived from an EMBL/GenBank/DDBJ whole genome shotgun (WGS) entry which is preliminary data.</text>
</comment>
<proteinExistence type="predicted"/>
<dbReference type="EMBL" id="JAMKPW020000042">
    <property type="protein sequence ID" value="KAK8196126.1"/>
    <property type="molecule type" value="Genomic_DNA"/>
</dbReference>
<gene>
    <name evidence="1" type="ORF">M8818_007279</name>
</gene>
<protein>
    <submittedName>
        <fullName evidence="1">Uncharacterized protein</fullName>
    </submittedName>
</protein>
<evidence type="ECO:0000313" key="1">
    <source>
        <dbReference type="EMBL" id="KAK8196126.1"/>
    </source>
</evidence>
<keyword evidence="2" id="KW-1185">Reference proteome</keyword>
<accession>A0ACC3S522</accession>
<organism evidence="1 2">
    <name type="scientific">Zalaria obscura</name>
    <dbReference type="NCBI Taxonomy" id="2024903"/>
    <lineage>
        <taxon>Eukaryota</taxon>
        <taxon>Fungi</taxon>
        <taxon>Dikarya</taxon>
        <taxon>Ascomycota</taxon>
        <taxon>Pezizomycotina</taxon>
        <taxon>Dothideomycetes</taxon>
        <taxon>Dothideomycetidae</taxon>
        <taxon>Dothideales</taxon>
        <taxon>Zalariaceae</taxon>
        <taxon>Zalaria</taxon>
    </lineage>
</organism>
<dbReference type="Proteomes" id="UP001320706">
    <property type="component" value="Unassembled WGS sequence"/>
</dbReference>